<feature type="chain" id="PRO_5045560023" evidence="2">
    <location>
        <begin position="22"/>
        <end position="1013"/>
    </location>
</feature>
<evidence type="ECO:0000313" key="4">
    <source>
        <dbReference type="EMBL" id="MBS7526590.1"/>
    </source>
</evidence>
<evidence type="ECO:0000259" key="3">
    <source>
        <dbReference type="PROSITE" id="PS51272"/>
    </source>
</evidence>
<dbReference type="PROSITE" id="PS51272">
    <property type="entry name" value="SLH"/>
    <property type="match status" value="2"/>
</dbReference>
<sequence length="1013" mass="111927">MKRLISIITLIALVNPLSSFAATSFDSQVPVFTAMKTDMADATDYTGYANGLELMINANFTDIGSDPYEEAIVRMAALGVANQHGDRKYYPADHVTGYEALGFLVRLMGNENAVMQNVYAQVGSSSSVSQVALLMNQAYLNQATASGIITATENVGLNNPVSKEQLTVWTARATGQAPVFAQEAVFSFNDWQYVNPTYRSLVEAMVNNGIVSVKNDGSFGPKDNVTRSEMANISKAALATQYAARGLNSGFGLVIGAEEATVYNDGDTVTSHTYTVKNTDGTVTRLIAEDHSAGNRQNNFVVYKDGYVSDQRALAVGDEIEYVIDGDAVKYVQVMDDDLILEKINANTLADVYATFHYGTVSEMKTENSYNLGSSIITDIYRMVDVTGDTFDIQVDEDLYTGLRDDIITYKDGQIGGVKLLAVGDNVEYLVNENREVIYIKVQPIDATTISGSVREVSELTETSPAQITVYGYDDKLYTYPLAPYADLTINGRYTDLTNFVYGMNVTMDVANGYVVRASAESYSGEPGYIPQYGKMRIGKVSALYMNSFIITLSNGSTEVVDIGGDTLITKDGNAVSFSALKVGNDVKVYYDDIYSTDATKLEIEAPEVLFQVIYKGKIKNVNEARNEIQFIGNDGVSKPQYINNSEWEPTDDYNLTLKYDDSTDVYVGNRLVPMNEVERSYTSYTAYAVVKSVYGQSTIVKMSIKTGGEMMYTSMVSNVDHTTGKFDIATKENFSITGATIVIKDGLVVPSSKIASRDSVFVVSESPMGSYAQNAMIVKVVTPYDDIFDSIRIGAVEDVNRSTVTFRNYAGYTNNFLNDVDKTESGSYKLYTSSSVVDVTDPADQVSLTPYELFNGSYSKWDNVDSTYKSTTKGLKYDRYYAFMVVNEADSSIVAMHLRHQGLLDNQNIDDNLYEEEDIADELEGTFEGAVLTRGMVVSNDETWDRLEITDSHDWTDYTGIWTANRANIYIQYTDAIFIKNNDVKTIDDVQTGDYLYIMRIKEDALVIFIES</sequence>
<protein>
    <submittedName>
        <fullName evidence="4">S-layer homology domain-containing protein</fullName>
    </submittedName>
</protein>
<organism evidence="4 5">
    <name type="scientific">Fusibacter paucivorans</name>
    <dbReference type="NCBI Taxonomy" id="76009"/>
    <lineage>
        <taxon>Bacteria</taxon>
        <taxon>Bacillati</taxon>
        <taxon>Bacillota</taxon>
        <taxon>Clostridia</taxon>
        <taxon>Eubacteriales</taxon>
        <taxon>Eubacteriales Family XII. Incertae Sedis</taxon>
        <taxon>Fusibacter</taxon>
    </lineage>
</organism>
<gene>
    <name evidence="4" type="ORF">KHM83_07870</name>
</gene>
<dbReference type="Pfam" id="PF00395">
    <property type="entry name" value="SLH"/>
    <property type="match status" value="1"/>
</dbReference>
<proteinExistence type="predicted"/>
<keyword evidence="2" id="KW-0732">Signal</keyword>
<evidence type="ECO:0000313" key="5">
    <source>
        <dbReference type="Proteomes" id="UP000746471"/>
    </source>
</evidence>
<evidence type="ECO:0000256" key="1">
    <source>
        <dbReference type="ARBA" id="ARBA00022737"/>
    </source>
</evidence>
<accession>A0ABS5PN27</accession>
<feature type="signal peptide" evidence="2">
    <location>
        <begin position="1"/>
        <end position="21"/>
    </location>
</feature>
<evidence type="ECO:0000256" key="2">
    <source>
        <dbReference type="SAM" id="SignalP"/>
    </source>
</evidence>
<dbReference type="InterPro" id="IPR001119">
    <property type="entry name" value="SLH_dom"/>
</dbReference>
<dbReference type="EMBL" id="JAHBCL010000011">
    <property type="protein sequence ID" value="MBS7526590.1"/>
    <property type="molecule type" value="Genomic_DNA"/>
</dbReference>
<feature type="domain" description="SLH" evidence="3">
    <location>
        <begin position="55"/>
        <end position="118"/>
    </location>
</feature>
<keyword evidence="1" id="KW-0677">Repeat</keyword>
<feature type="domain" description="SLH" evidence="3">
    <location>
        <begin position="185"/>
        <end position="248"/>
    </location>
</feature>
<keyword evidence="5" id="KW-1185">Reference proteome</keyword>
<dbReference type="Proteomes" id="UP000746471">
    <property type="component" value="Unassembled WGS sequence"/>
</dbReference>
<comment type="caution">
    <text evidence="4">The sequence shown here is derived from an EMBL/GenBank/DDBJ whole genome shotgun (WGS) entry which is preliminary data.</text>
</comment>
<name>A0ABS5PN27_9FIRM</name>
<dbReference type="RefSeq" id="WP_213236448.1">
    <property type="nucleotide sequence ID" value="NZ_JAHBCL010000011.1"/>
</dbReference>
<reference evidence="4 5" key="1">
    <citation type="submission" date="2021-05" db="EMBL/GenBank/DDBJ databases">
        <title>Fusibacter ferrireducens sp. nov., an anaerobic, sulfur- and Fe-reducing bacterium isolated from the mangrove sediment.</title>
        <authorList>
            <person name="Qiu D."/>
        </authorList>
    </citation>
    <scope>NUCLEOTIDE SEQUENCE [LARGE SCALE GENOMIC DNA]</scope>
    <source>
        <strain evidence="4 5">DSM 12116</strain>
    </source>
</reference>